<dbReference type="EMBL" id="JACEEZ010024467">
    <property type="protein sequence ID" value="KAG0710160.1"/>
    <property type="molecule type" value="Genomic_DNA"/>
</dbReference>
<evidence type="ECO:0000313" key="2">
    <source>
        <dbReference type="Proteomes" id="UP000770661"/>
    </source>
</evidence>
<gene>
    <name evidence="1" type="ORF">GWK47_023372</name>
</gene>
<organism evidence="1 2">
    <name type="scientific">Chionoecetes opilio</name>
    <name type="common">Atlantic snow crab</name>
    <name type="synonym">Cancer opilio</name>
    <dbReference type="NCBI Taxonomy" id="41210"/>
    <lineage>
        <taxon>Eukaryota</taxon>
        <taxon>Metazoa</taxon>
        <taxon>Ecdysozoa</taxon>
        <taxon>Arthropoda</taxon>
        <taxon>Crustacea</taxon>
        <taxon>Multicrustacea</taxon>
        <taxon>Malacostraca</taxon>
        <taxon>Eumalacostraca</taxon>
        <taxon>Eucarida</taxon>
        <taxon>Decapoda</taxon>
        <taxon>Pleocyemata</taxon>
        <taxon>Brachyura</taxon>
        <taxon>Eubrachyura</taxon>
        <taxon>Majoidea</taxon>
        <taxon>Majidae</taxon>
        <taxon>Chionoecetes</taxon>
    </lineage>
</organism>
<dbReference type="Proteomes" id="UP000770661">
    <property type="component" value="Unassembled WGS sequence"/>
</dbReference>
<keyword evidence="2" id="KW-1185">Reference proteome</keyword>
<dbReference type="OrthoDB" id="6772262at2759"/>
<reference evidence="1" key="1">
    <citation type="submission" date="2020-07" db="EMBL/GenBank/DDBJ databases">
        <title>The High-quality genome of the commercially important snow crab, Chionoecetes opilio.</title>
        <authorList>
            <person name="Jeong J.-H."/>
            <person name="Ryu S."/>
        </authorList>
    </citation>
    <scope>NUCLEOTIDE SEQUENCE</scope>
    <source>
        <strain evidence="1">MADBK_172401_WGS</strain>
        <tissue evidence="1">Digestive gland</tissue>
    </source>
</reference>
<dbReference type="AlphaFoldDB" id="A0A8J5CEM2"/>
<comment type="caution">
    <text evidence="1">The sequence shown here is derived from an EMBL/GenBank/DDBJ whole genome shotgun (WGS) entry which is preliminary data.</text>
</comment>
<evidence type="ECO:0000313" key="1">
    <source>
        <dbReference type="EMBL" id="KAG0710160.1"/>
    </source>
</evidence>
<proteinExistence type="predicted"/>
<protein>
    <submittedName>
        <fullName evidence="1">Uncharacterized protein</fullName>
    </submittedName>
</protein>
<sequence>MPGLSSGNHLNCKPTCGTHFLQWSGCARPGSPLTSRSTFRATLSSGKTANRAVVEVSSLPSETCCTAPRFPFPSGRVGAWRSLLPGLASGEVGHRGSSPEAPSWLPAPLENKILRVAALQGGRPRPSSDISTLPLEDAASSFHQTLETAGAAAFHLATRRTPRRPGKPWWNDDCARAVLARRRAWNQWRRTTTILAGTNYPPSQRLQRQDHPQGPEECLGFPLLLLSFSSSTKRTWDFLHSMEGRKAHHPIPLTDGAQSLLDDPEKAEALARHYHQKIELPPTLLLLRTSPSHLYLHRLPWSS</sequence>
<accession>A0A8J5CEM2</accession>
<name>A0A8J5CEM2_CHIOP</name>